<protein>
    <submittedName>
        <fullName evidence="9">AI-2E family transporter</fullName>
    </submittedName>
</protein>
<feature type="transmembrane region" description="Helical" evidence="8">
    <location>
        <begin position="155"/>
        <end position="176"/>
    </location>
</feature>
<feature type="transmembrane region" description="Helical" evidence="8">
    <location>
        <begin position="72"/>
        <end position="98"/>
    </location>
</feature>
<dbReference type="PANTHER" id="PTHR21716:SF53">
    <property type="entry name" value="PERMEASE PERM-RELATED"/>
    <property type="match status" value="1"/>
</dbReference>
<evidence type="ECO:0000256" key="5">
    <source>
        <dbReference type="ARBA" id="ARBA00022692"/>
    </source>
</evidence>
<reference evidence="9 10" key="1">
    <citation type="submission" date="2024-09" db="EMBL/GenBank/DDBJ databases">
        <authorList>
            <person name="Sun Q."/>
            <person name="Mori K."/>
        </authorList>
    </citation>
    <scope>NUCLEOTIDE SEQUENCE [LARGE SCALE GENOMIC DNA]</scope>
    <source>
        <strain evidence="9 10">CCM 7957</strain>
    </source>
</reference>
<dbReference type="InterPro" id="IPR002549">
    <property type="entry name" value="AI-2E-like"/>
</dbReference>
<dbReference type="Pfam" id="PF01594">
    <property type="entry name" value="AI-2E_transport"/>
    <property type="match status" value="1"/>
</dbReference>
<keyword evidence="6 8" id="KW-1133">Transmembrane helix</keyword>
<keyword evidence="10" id="KW-1185">Reference proteome</keyword>
<name>A0ABV6HAF1_9ACTN</name>
<evidence type="ECO:0000256" key="6">
    <source>
        <dbReference type="ARBA" id="ARBA00022989"/>
    </source>
</evidence>
<evidence type="ECO:0000313" key="10">
    <source>
        <dbReference type="Proteomes" id="UP001589783"/>
    </source>
</evidence>
<dbReference type="Proteomes" id="UP001589783">
    <property type="component" value="Unassembled WGS sequence"/>
</dbReference>
<evidence type="ECO:0000256" key="2">
    <source>
        <dbReference type="ARBA" id="ARBA00009773"/>
    </source>
</evidence>
<feature type="transmembrane region" description="Helical" evidence="8">
    <location>
        <begin position="311"/>
        <end position="337"/>
    </location>
</feature>
<organism evidence="9 10">
    <name type="scientific">Gordonia phosphorivorans</name>
    <dbReference type="NCBI Taxonomy" id="1056982"/>
    <lineage>
        <taxon>Bacteria</taxon>
        <taxon>Bacillati</taxon>
        <taxon>Actinomycetota</taxon>
        <taxon>Actinomycetes</taxon>
        <taxon>Mycobacteriales</taxon>
        <taxon>Gordoniaceae</taxon>
        <taxon>Gordonia</taxon>
    </lineage>
</organism>
<accession>A0ABV6HAF1</accession>
<proteinExistence type="inferred from homology"/>
<sequence>MDKQRQWMDLGRIRRIGIFSWSVLGAIALVVIAALAIGAVSGILVPLAIAVILGVVLEPMVDFLVRHKVPAALAPVITLLTALVVLVAVIVIVARGFVDQWSEIQRQLLLGWDSLTAWLVSLDIDDAWLENARTAVEDLAPAVGQGVLGAVSSTVYGAISAIMGTFFAVFFLFFVLRDGKRFADWLSTSTRLDRETVAEVTEISRQSIRGYFRGTAITALLTAPIFMVPLLLLGVPLAIPIFILYFVLSFVPFLGAWIAGGFVVLIAFGSGGTTAALIMAVTFLISNGTIQSAVSSWALGSSLRLHPISVLLATIIGGTVAGLLGMVLGAPVLSAVLKSVEAVSRRRAASAAAEDGR</sequence>
<dbReference type="EMBL" id="JBHLWV010000023">
    <property type="protein sequence ID" value="MFC0315825.1"/>
    <property type="molecule type" value="Genomic_DNA"/>
</dbReference>
<feature type="transmembrane region" description="Helical" evidence="8">
    <location>
        <begin position="214"/>
        <end position="235"/>
    </location>
</feature>
<evidence type="ECO:0000256" key="8">
    <source>
        <dbReference type="SAM" id="Phobius"/>
    </source>
</evidence>
<keyword evidence="3" id="KW-0813">Transport</keyword>
<dbReference type="RefSeq" id="WP_382364905.1">
    <property type="nucleotide sequence ID" value="NZ_JBHLWV010000023.1"/>
</dbReference>
<comment type="similarity">
    <text evidence="2">Belongs to the autoinducer-2 exporter (AI-2E) (TC 2.A.86) family.</text>
</comment>
<evidence type="ECO:0000256" key="4">
    <source>
        <dbReference type="ARBA" id="ARBA00022475"/>
    </source>
</evidence>
<dbReference type="PANTHER" id="PTHR21716">
    <property type="entry name" value="TRANSMEMBRANE PROTEIN"/>
    <property type="match status" value="1"/>
</dbReference>
<evidence type="ECO:0000256" key="1">
    <source>
        <dbReference type="ARBA" id="ARBA00004651"/>
    </source>
</evidence>
<evidence type="ECO:0000256" key="7">
    <source>
        <dbReference type="ARBA" id="ARBA00023136"/>
    </source>
</evidence>
<evidence type="ECO:0000313" key="9">
    <source>
        <dbReference type="EMBL" id="MFC0315825.1"/>
    </source>
</evidence>
<keyword evidence="4" id="KW-1003">Cell membrane</keyword>
<comment type="subcellular location">
    <subcellularLocation>
        <location evidence="1">Cell membrane</location>
        <topology evidence="1">Multi-pass membrane protein</topology>
    </subcellularLocation>
</comment>
<evidence type="ECO:0000256" key="3">
    <source>
        <dbReference type="ARBA" id="ARBA00022448"/>
    </source>
</evidence>
<feature type="transmembrane region" description="Helical" evidence="8">
    <location>
        <begin position="43"/>
        <end position="65"/>
    </location>
</feature>
<keyword evidence="7 8" id="KW-0472">Membrane</keyword>
<feature type="transmembrane region" description="Helical" evidence="8">
    <location>
        <begin position="16"/>
        <end position="37"/>
    </location>
</feature>
<feature type="transmembrane region" description="Helical" evidence="8">
    <location>
        <begin position="241"/>
        <end position="268"/>
    </location>
</feature>
<keyword evidence="5 8" id="KW-0812">Transmembrane</keyword>
<comment type="caution">
    <text evidence="9">The sequence shown here is derived from an EMBL/GenBank/DDBJ whole genome shotgun (WGS) entry which is preliminary data.</text>
</comment>
<gene>
    <name evidence="9" type="ORF">ACFFJD_13290</name>
</gene>